<proteinExistence type="predicted"/>
<comment type="caution">
    <text evidence="1">The sequence shown here is derived from an EMBL/GenBank/DDBJ whole genome shotgun (WGS) entry which is preliminary data.</text>
</comment>
<accession>X1G6H0</accession>
<dbReference type="Pfam" id="PF11746">
    <property type="entry name" value="DUF3303"/>
    <property type="match status" value="1"/>
</dbReference>
<evidence type="ECO:0008006" key="2">
    <source>
        <dbReference type="Google" id="ProtNLM"/>
    </source>
</evidence>
<dbReference type="AlphaFoldDB" id="X1G6H0"/>
<sequence>MKFLVEWKIKPKYRKDAIKAVEKFEQPKEVKTVFAAHFCVGAQRGIAVVETEDAELIHKTLRQMMDYTNFEVTPILPLFPK</sequence>
<gene>
    <name evidence="1" type="ORF">S03H2_13403</name>
</gene>
<name>X1G6H0_9ZZZZ</name>
<reference evidence="1" key="1">
    <citation type="journal article" date="2014" name="Front. Microbiol.">
        <title>High frequency of phylogenetically diverse reductive dehalogenase-homologous genes in deep subseafloor sedimentary metagenomes.</title>
        <authorList>
            <person name="Kawai M."/>
            <person name="Futagami T."/>
            <person name="Toyoda A."/>
            <person name="Takaki Y."/>
            <person name="Nishi S."/>
            <person name="Hori S."/>
            <person name="Arai W."/>
            <person name="Tsubouchi T."/>
            <person name="Morono Y."/>
            <person name="Uchiyama I."/>
            <person name="Ito T."/>
            <person name="Fujiyama A."/>
            <person name="Inagaki F."/>
            <person name="Takami H."/>
        </authorList>
    </citation>
    <scope>NUCLEOTIDE SEQUENCE</scope>
    <source>
        <strain evidence="1">Expedition CK06-06</strain>
    </source>
</reference>
<dbReference type="InterPro" id="IPR021734">
    <property type="entry name" value="DUF3303"/>
</dbReference>
<protein>
    <recommendedName>
        <fullName evidence="2">DUF3303 domain-containing protein</fullName>
    </recommendedName>
</protein>
<evidence type="ECO:0000313" key="1">
    <source>
        <dbReference type="EMBL" id="GAH37154.1"/>
    </source>
</evidence>
<organism evidence="1">
    <name type="scientific">marine sediment metagenome</name>
    <dbReference type="NCBI Taxonomy" id="412755"/>
    <lineage>
        <taxon>unclassified sequences</taxon>
        <taxon>metagenomes</taxon>
        <taxon>ecological metagenomes</taxon>
    </lineage>
</organism>
<dbReference type="EMBL" id="BARU01006808">
    <property type="protein sequence ID" value="GAH37154.1"/>
    <property type="molecule type" value="Genomic_DNA"/>
</dbReference>